<proteinExistence type="predicted"/>
<dbReference type="AlphaFoldDB" id="A0A8D8W5E6"/>
<accession>A0A8D8W5E6</accession>
<evidence type="ECO:0000313" key="1">
    <source>
        <dbReference type="EMBL" id="CAG6647702.1"/>
    </source>
</evidence>
<dbReference type="EMBL" id="HBUF01148414">
    <property type="protein sequence ID" value="CAG6647702.1"/>
    <property type="molecule type" value="Transcribed_RNA"/>
</dbReference>
<protein>
    <submittedName>
        <fullName evidence="1">Uncharacterized protein</fullName>
    </submittedName>
</protein>
<reference evidence="1" key="1">
    <citation type="submission" date="2021-05" db="EMBL/GenBank/DDBJ databases">
        <authorList>
            <person name="Alioto T."/>
            <person name="Alioto T."/>
            <person name="Gomez Garrido J."/>
        </authorList>
    </citation>
    <scope>NUCLEOTIDE SEQUENCE</scope>
</reference>
<name>A0A8D8W5E6_9HEMI</name>
<sequence length="103" mass="12276">MVRPQKGLHFEKNLPCKRKSHAIWFVMTLFRKRQKFGLSDFGQSWYVHSTISLKKIHHITFHTILEVTEIQFGGFLFKNGTHEYFKVIKHTTNFHQDWTKASA</sequence>
<organism evidence="1">
    <name type="scientific">Cacopsylla melanoneura</name>
    <dbReference type="NCBI Taxonomy" id="428564"/>
    <lineage>
        <taxon>Eukaryota</taxon>
        <taxon>Metazoa</taxon>
        <taxon>Ecdysozoa</taxon>
        <taxon>Arthropoda</taxon>
        <taxon>Hexapoda</taxon>
        <taxon>Insecta</taxon>
        <taxon>Pterygota</taxon>
        <taxon>Neoptera</taxon>
        <taxon>Paraneoptera</taxon>
        <taxon>Hemiptera</taxon>
        <taxon>Sternorrhyncha</taxon>
        <taxon>Psylloidea</taxon>
        <taxon>Psyllidae</taxon>
        <taxon>Psyllinae</taxon>
        <taxon>Cacopsylla</taxon>
    </lineage>
</organism>